<dbReference type="InterPro" id="IPR013249">
    <property type="entry name" value="RNA_pol_sigma70_r4_t2"/>
</dbReference>
<organism evidence="12 14">
    <name type="scientific">Bacteroides xylanisolvens</name>
    <dbReference type="NCBI Taxonomy" id="371601"/>
    <lineage>
        <taxon>Bacteria</taxon>
        <taxon>Pseudomonadati</taxon>
        <taxon>Bacteroidota</taxon>
        <taxon>Bacteroidia</taxon>
        <taxon>Bacteroidales</taxon>
        <taxon>Bacteroidaceae</taxon>
        <taxon>Bacteroides</taxon>
    </lineage>
</organism>
<evidence type="ECO:0000313" key="13">
    <source>
        <dbReference type="EMBL" id="SFN29933.1"/>
    </source>
</evidence>
<dbReference type="InterPro" id="IPR013324">
    <property type="entry name" value="RNA_pol_sigma_r3/r4-like"/>
</dbReference>
<dbReference type="EMBL" id="JAIWWW010000001">
    <property type="protein sequence ID" value="MCA4521817.1"/>
    <property type="molecule type" value="Genomic_DNA"/>
</dbReference>
<comment type="similarity">
    <text evidence="1">Belongs to the sigma-70 factor family. ECF subfamily.</text>
</comment>
<dbReference type="EMBL" id="WDED01000021">
    <property type="protein sequence ID" value="KAB6146765.1"/>
    <property type="molecule type" value="Genomic_DNA"/>
</dbReference>
<evidence type="ECO:0000313" key="14">
    <source>
        <dbReference type="Proteomes" id="UP000183040"/>
    </source>
</evidence>
<feature type="domain" description="HTH luxR-type" evidence="5">
    <location>
        <begin position="118"/>
        <end position="175"/>
    </location>
</feature>
<reference evidence="18 19" key="3">
    <citation type="journal article" date="2019" name="Nat. Med.">
        <title>A library of human gut bacterial isolates paired with longitudinal multiomics data enables mechanistic microbiome research.</title>
        <authorList>
            <person name="Poyet M."/>
            <person name="Groussin M."/>
            <person name="Gibbons S.M."/>
            <person name="Avila-Pacheco J."/>
            <person name="Jiang X."/>
            <person name="Kearney S.M."/>
            <person name="Perrotta A.R."/>
            <person name="Berdy B."/>
            <person name="Zhao S."/>
            <person name="Lieberman T.D."/>
            <person name="Swanson P.K."/>
            <person name="Smith M."/>
            <person name="Roesemann S."/>
            <person name="Alexander J.E."/>
            <person name="Rich S.A."/>
            <person name="Livny J."/>
            <person name="Vlamakis H."/>
            <person name="Clish C."/>
            <person name="Bullock K."/>
            <person name="Deik A."/>
            <person name="Scott J."/>
            <person name="Pierce K.A."/>
            <person name="Xavier R.J."/>
            <person name="Alm E.J."/>
        </authorList>
    </citation>
    <scope>NUCLEOTIDE SEQUENCE [LARGE SCALE GENOMIC DNA]</scope>
    <source>
        <strain evidence="7 18">BIOML-A58</strain>
        <strain evidence="8 19">BIOML-A7</strain>
        <strain evidence="6 20">BIOML-A73</strain>
    </source>
</reference>
<name>A0A1H4GHX5_9BACE</name>
<evidence type="ECO:0000313" key="20">
    <source>
        <dbReference type="Proteomes" id="UP000474077"/>
    </source>
</evidence>
<dbReference type="SUPFAM" id="SSF88946">
    <property type="entry name" value="Sigma2 domain of RNA polymerase sigma factors"/>
    <property type="match status" value="1"/>
</dbReference>
<evidence type="ECO:0000313" key="12">
    <source>
        <dbReference type="EMBL" id="SEB09164.1"/>
    </source>
</evidence>
<reference evidence="9" key="4">
    <citation type="submission" date="2023-08" db="EMBL/GenBank/DDBJ databases">
        <title>Mucin Metabolism Genes Underlie the Key Renovations of Bacteroides xylanisolvens Genomes in Captive Great Apes.</title>
        <authorList>
            <person name="Nishida A.H."/>
        </authorList>
    </citation>
    <scope>NUCLEOTIDE SEQUENCE</scope>
    <source>
        <strain evidence="9">P19.10B</strain>
    </source>
</reference>
<evidence type="ECO:0000256" key="3">
    <source>
        <dbReference type="ARBA" id="ARBA00023082"/>
    </source>
</evidence>
<evidence type="ECO:0000313" key="11">
    <source>
        <dbReference type="EMBL" id="RHL37052.1"/>
    </source>
</evidence>
<dbReference type="EMBL" id="FOUM01000029">
    <property type="protein sequence ID" value="SFN29933.1"/>
    <property type="molecule type" value="Genomic_DNA"/>
</dbReference>
<dbReference type="Proteomes" id="UP000434604">
    <property type="component" value="Unassembled WGS sequence"/>
</dbReference>
<dbReference type="Gene3D" id="1.10.10.10">
    <property type="entry name" value="Winged helix-like DNA-binding domain superfamily/Winged helix DNA-binding domain"/>
    <property type="match status" value="1"/>
</dbReference>
<dbReference type="EMBL" id="WDER01000004">
    <property type="protein sequence ID" value="KAB6086410.1"/>
    <property type="molecule type" value="Genomic_DNA"/>
</dbReference>
<dbReference type="Pfam" id="PF04542">
    <property type="entry name" value="Sigma70_r2"/>
    <property type="match status" value="1"/>
</dbReference>
<dbReference type="InterPro" id="IPR036388">
    <property type="entry name" value="WH-like_DNA-bd_sf"/>
</dbReference>
<evidence type="ECO:0000313" key="16">
    <source>
        <dbReference type="Proteomes" id="UP000261210"/>
    </source>
</evidence>
<dbReference type="PANTHER" id="PTHR43133">
    <property type="entry name" value="RNA POLYMERASE ECF-TYPE SIGMA FACTO"/>
    <property type="match status" value="1"/>
</dbReference>
<evidence type="ECO:0000256" key="4">
    <source>
        <dbReference type="ARBA" id="ARBA00023163"/>
    </source>
</evidence>
<dbReference type="RefSeq" id="WP_004304929.1">
    <property type="nucleotide sequence ID" value="NZ_CP183042.1"/>
</dbReference>
<dbReference type="PANTHER" id="PTHR43133:SF46">
    <property type="entry name" value="RNA POLYMERASE SIGMA-70 FACTOR ECF SUBFAMILY"/>
    <property type="match status" value="1"/>
</dbReference>
<evidence type="ECO:0000313" key="10">
    <source>
        <dbReference type="EMBL" id="RGK59650.1"/>
    </source>
</evidence>
<proteinExistence type="inferred from homology"/>
<dbReference type="InterPro" id="IPR013325">
    <property type="entry name" value="RNA_pol_sigma_r2"/>
</dbReference>
<dbReference type="Pfam" id="PF08281">
    <property type="entry name" value="Sigma70_r4_2"/>
    <property type="match status" value="1"/>
</dbReference>
<dbReference type="GO" id="GO:0003677">
    <property type="term" value="F:DNA binding"/>
    <property type="evidence" value="ECO:0007669"/>
    <property type="project" value="InterPro"/>
</dbReference>
<dbReference type="Proteomes" id="UP000284495">
    <property type="component" value="Unassembled WGS sequence"/>
</dbReference>
<reference evidence="16 17" key="2">
    <citation type="submission" date="2018-08" db="EMBL/GenBank/DDBJ databases">
        <title>A genome reference for cultivated species of the human gut microbiota.</title>
        <authorList>
            <person name="Zou Y."/>
            <person name="Xue W."/>
            <person name="Luo G."/>
        </authorList>
    </citation>
    <scope>NUCLEOTIDE SEQUENCE [LARGE SCALE GENOMIC DNA]</scope>
    <source>
        <strain evidence="11 17">AF38-2</strain>
        <strain evidence="10 16">TF10-34</strain>
    </source>
</reference>
<dbReference type="SUPFAM" id="SSF88659">
    <property type="entry name" value="Sigma3 and sigma4 domains of RNA polymerase sigma factors"/>
    <property type="match status" value="1"/>
</dbReference>
<evidence type="ECO:0000313" key="7">
    <source>
        <dbReference type="EMBL" id="KAB6146765.1"/>
    </source>
</evidence>
<evidence type="ECO:0000313" key="17">
    <source>
        <dbReference type="Proteomes" id="UP000284495"/>
    </source>
</evidence>
<accession>A0A1H4GHX5</accession>
<dbReference type="NCBIfam" id="TIGR02937">
    <property type="entry name" value="sigma70-ECF"/>
    <property type="match status" value="1"/>
</dbReference>
<dbReference type="NCBIfam" id="TIGR02985">
    <property type="entry name" value="Sig70_bacteroi1"/>
    <property type="match status" value="1"/>
</dbReference>
<dbReference type="Gene3D" id="1.10.1740.10">
    <property type="match status" value="1"/>
</dbReference>
<dbReference type="InterPro" id="IPR039425">
    <property type="entry name" value="RNA_pol_sigma-70-like"/>
</dbReference>
<reference evidence="14 15" key="1">
    <citation type="submission" date="2016-10" db="EMBL/GenBank/DDBJ databases">
        <authorList>
            <person name="de Groot N.N."/>
        </authorList>
    </citation>
    <scope>NUCLEOTIDE SEQUENCE [LARGE SCALE GENOMIC DNA]</scope>
    <source>
        <strain evidence="13 15">NLAE-zl-C202</strain>
        <strain evidence="12 14">NLAE-zl-G339</strain>
    </source>
</reference>
<evidence type="ECO:0000313" key="15">
    <source>
        <dbReference type="Proteomes" id="UP000183766"/>
    </source>
</evidence>
<dbReference type="GO" id="GO:0006352">
    <property type="term" value="P:DNA-templated transcription initiation"/>
    <property type="evidence" value="ECO:0007669"/>
    <property type="project" value="InterPro"/>
</dbReference>
<evidence type="ECO:0000313" key="8">
    <source>
        <dbReference type="EMBL" id="KAB6420688.1"/>
    </source>
</evidence>
<evidence type="ECO:0000259" key="5">
    <source>
        <dbReference type="SMART" id="SM00421"/>
    </source>
</evidence>
<keyword evidence="4" id="KW-0804">Transcription</keyword>
<keyword evidence="3" id="KW-0731">Sigma factor</keyword>
<dbReference type="GO" id="GO:0016987">
    <property type="term" value="F:sigma factor activity"/>
    <property type="evidence" value="ECO:0007669"/>
    <property type="project" value="UniProtKB-KW"/>
</dbReference>
<dbReference type="Proteomes" id="UP000261210">
    <property type="component" value="Unassembled WGS sequence"/>
</dbReference>
<gene>
    <name evidence="11" type="ORF">DW027_12895</name>
    <name evidence="10" type="ORF">DXD03_16875</name>
    <name evidence="7" type="ORF">GA398_14550</name>
    <name evidence="6" type="ORF">GA560_02935</name>
    <name evidence="8" type="ORF">GAZ26_18720</name>
    <name evidence="9" type="ORF">LDZ35_01105</name>
    <name evidence="12" type="ORF">SAMN04487924_13017</name>
    <name evidence="13" type="ORF">SAMN05216250_12918</name>
</gene>
<sequence>MIREPGFSINRKDIFERLFSDYYGILVCYAQKYTKREDIAEDIVQDVFASLWEENRIFPSQANFRSFLYISIRNAAFDYLRHQNVESRYIEEALTANRFLSDDSFQKEEVFRLLFKQIDLLPERCREIFLLHLEGYDNDAIAKKLSLSIETVKTQKKRAMKTLRNNLKEKLQKKYPDTSFFILFLYLDLYL</sequence>
<evidence type="ECO:0000256" key="1">
    <source>
        <dbReference type="ARBA" id="ARBA00010641"/>
    </source>
</evidence>
<dbReference type="Proteomes" id="UP000183040">
    <property type="component" value="Unassembled WGS sequence"/>
</dbReference>
<evidence type="ECO:0000313" key="9">
    <source>
        <dbReference type="EMBL" id="MCA4521817.1"/>
    </source>
</evidence>
<dbReference type="AlphaFoldDB" id="A0A1H4GHX5"/>
<dbReference type="Proteomes" id="UP000183766">
    <property type="component" value="Unassembled WGS sequence"/>
</dbReference>
<dbReference type="Proteomes" id="UP000474077">
    <property type="component" value="Unassembled WGS sequence"/>
</dbReference>
<dbReference type="InterPro" id="IPR000792">
    <property type="entry name" value="Tscrpt_reg_LuxR_C"/>
</dbReference>
<dbReference type="EMBL" id="FNRP01000030">
    <property type="protein sequence ID" value="SEB09164.1"/>
    <property type="molecule type" value="Genomic_DNA"/>
</dbReference>
<evidence type="ECO:0000313" key="6">
    <source>
        <dbReference type="EMBL" id="KAB6086410.1"/>
    </source>
</evidence>
<dbReference type="Proteomes" id="UP000471447">
    <property type="component" value="Unassembled WGS sequence"/>
</dbReference>
<dbReference type="InterPro" id="IPR007627">
    <property type="entry name" value="RNA_pol_sigma70_r2"/>
</dbReference>
<dbReference type="InterPro" id="IPR014327">
    <property type="entry name" value="RNA_pol_sigma70_bacteroid"/>
</dbReference>
<dbReference type="InterPro" id="IPR014284">
    <property type="entry name" value="RNA_pol_sigma-70_dom"/>
</dbReference>
<dbReference type="SMART" id="SM00421">
    <property type="entry name" value="HTH_LUXR"/>
    <property type="match status" value="1"/>
</dbReference>
<dbReference type="EMBL" id="WDCG01000024">
    <property type="protein sequence ID" value="KAB6420688.1"/>
    <property type="molecule type" value="Genomic_DNA"/>
</dbReference>
<protein>
    <submittedName>
        <fullName evidence="6 12">RNA polymerase sigma-70 factor</fullName>
    </submittedName>
</protein>
<evidence type="ECO:0000256" key="2">
    <source>
        <dbReference type="ARBA" id="ARBA00023015"/>
    </source>
</evidence>
<keyword evidence="2" id="KW-0805">Transcription regulation</keyword>
<evidence type="ECO:0000313" key="18">
    <source>
        <dbReference type="Proteomes" id="UP000434604"/>
    </source>
</evidence>
<dbReference type="EMBL" id="QROO01000015">
    <property type="protein sequence ID" value="RHL37052.1"/>
    <property type="molecule type" value="Genomic_DNA"/>
</dbReference>
<evidence type="ECO:0000313" key="19">
    <source>
        <dbReference type="Proteomes" id="UP000471447"/>
    </source>
</evidence>
<dbReference type="EMBL" id="QSQU01000026">
    <property type="protein sequence ID" value="RGK59650.1"/>
    <property type="molecule type" value="Genomic_DNA"/>
</dbReference>
<dbReference type="Proteomes" id="UP001197958">
    <property type="component" value="Unassembled WGS sequence"/>
</dbReference>